<dbReference type="AlphaFoldDB" id="A0A9D9N098"/>
<dbReference type="InterPro" id="IPR014756">
    <property type="entry name" value="Ig_E-set"/>
</dbReference>
<dbReference type="Proteomes" id="UP000823617">
    <property type="component" value="Unassembled WGS sequence"/>
</dbReference>
<feature type="signal peptide" evidence="1">
    <location>
        <begin position="1"/>
        <end position="21"/>
    </location>
</feature>
<feature type="domain" description="Glycoside hydrolase family 13 N-terminal" evidence="2">
    <location>
        <begin position="45"/>
        <end position="108"/>
    </location>
</feature>
<dbReference type="GO" id="GO:0004553">
    <property type="term" value="F:hydrolase activity, hydrolyzing O-glycosyl compounds"/>
    <property type="evidence" value="ECO:0007669"/>
    <property type="project" value="InterPro"/>
</dbReference>
<gene>
    <name evidence="3" type="ORF">IAC08_05785</name>
</gene>
<evidence type="ECO:0000313" key="3">
    <source>
        <dbReference type="EMBL" id="MBO8455896.1"/>
    </source>
</evidence>
<organism evidence="3 4">
    <name type="scientific">Candidatus Cryptobacteroides intestinigallinarum</name>
    <dbReference type="NCBI Taxonomy" id="2840767"/>
    <lineage>
        <taxon>Bacteria</taxon>
        <taxon>Pseudomonadati</taxon>
        <taxon>Bacteroidota</taxon>
        <taxon>Bacteroidia</taxon>
        <taxon>Bacteroidales</taxon>
        <taxon>Candidatus Cryptobacteroides</taxon>
    </lineage>
</organism>
<dbReference type="PANTHER" id="PTHR48098:SF1">
    <property type="entry name" value="DIACYLGLYCEROL ACYLTRANSFERASE_MYCOLYLTRANSFERASE AG85A"/>
    <property type="match status" value="1"/>
</dbReference>
<dbReference type="Gene3D" id="3.40.50.1820">
    <property type="entry name" value="alpha/beta hydrolase"/>
    <property type="match status" value="1"/>
</dbReference>
<dbReference type="SUPFAM" id="SSF53474">
    <property type="entry name" value="alpha/beta-Hydrolases"/>
    <property type="match status" value="1"/>
</dbReference>
<dbReference type="EMBL" id="JADIMK010000061">
    <property type="protein sequence ID" value="MBO8455896.1"/>
    <property type="molecule type" value="Genomic_DNA"/>
</dbReference>
<dbReference type="SUPFAM" id="SSF81296">
    <property type="entry name" value="E set domains"/>
    <property type="match status" value="1"/>
</dbReference>
<sequence>MKKCGLTAFAMMLLLPPAVFTAMTFSASAQQAIFTAEGLRSPEVNADGSVTFRIYAPDASKVEVTGDFVAEAGGGWGTVAMAADTAGVWSWTSAPLESELYSYAFVVDGMRMLDPSNVFQMRDVRSLMNIFIVPGERGDLYSVNDVPHGTVSKVWYHSDALGMDRRMTVYTPAGYEDSGNRRYPVLYLLHGMGGDEDAWPTLGRAAQIMDNLIASGDAEPMIVVMPNGNVALPSAPGEGPDGFVQPTSSLPKTMDGTYEETFPEIISWVDSHYRTIRKASGRAITGLSMGGFHSFNISKEYPGTFDYVGLFSAAVWFLEDAKSPVYENVDEKLAKQFDEGVSLYYIAIGKDDFLYKENVALRAKLDALGYPYEYHESTGGHIWRNWRIYLSDFVCRIF</sequence>
<evidence type="ECO:0000256" key="1">
    <source>
        <dbReference type="SAM" id="SignalP"/>
    </source>
</evidence>
<evidence type="ECO:0000259" key="2">
    <source>
        <dbReference type="Pfam" id="PF02922"/>
    </source>
</evidence>
<dbReference type="Pfam" id="PF00756">
    <property type="entry name" value="Esterase"/>
    <property type="match status" value="1"/>
</dbReference>
<dbReference type="Gene3D" id="2.60.40.10">
    <property type="entry name" value="Immunoglobulins"/>
    <property type="match status" value="1"/>
</dbReference>
<dbReference type="InterPro" id="IPR004193">
    <property type="entry name" value="Glyco_hydro_13_N"/>
</dbReference>
<dbReference type="InterPro" id="IPR050583">
    <property type="entry name" value="Mycobacterial_A85_antigen"/>
</dbReference>
<dbReference type="Pfam" id="PF02922">
    <property type="entry name" value="CBM_48"/>
    <property type="match status" value="1"/>
</dbReference>
<feature type="chain" id="PRO_5039140894" evidence="1">
    <location>
        <begin position="22"/>
        <end position="398"/>
    </location>
</feature>
<keyword evidence="1" id="KW-0732">Signal</keyword>
<reference evidence="3" key="1">
    <citation type="submission" date="2020-10" db="EMBL/GenBank/DDBJ databases">
        <authorList>
            <person name="Gilroy R."/>
        </authorList>
    </citation>
    <scope>NUCLEOTIDE SEQUENCE</scope>
    <source>
        <strain evidence="3">B1-3475</strain>
    </source>
</reference>
<reference evidence="3" key="2">
    <citation type="journal article" date="2021" name="PeerJ">
        <title>Extensive microbial diversity within the chicken gut microbiome revealed by metagenomics and culture.</title>
        <authorList>
            <person name="Gilroy R."/>
            <person name="Ravi A."/>
            <person name="Getino M."/>
            <person name="Pursley I."/>
            <person name="Horton D.L."/>
            <person name="Alikhan N.F."/>
            <person name="Baker D."/>
            <person name="Gharbi K."/>
            <person name="Hall N."/>
            <person name="Watson M."/>
            <person name="Adriaenssens E.M."/>
            <person name="Foster-Nyarko E."/>
            <person name="Jarju S."/>
            <person name="Secka A."/>
            <person name="Antonio M."/>
            <person name="Oren A."/>
            <person name="Chaudhuri R.R."/>
            <person name="La Ragione R."/>
            <person name="Hildebrand F."/>
            <person name="Pallen M.J."/>
        </authorList>
    </citation>
    <scope>NUCLEOTIDE SEQUENCE</scope>
    <source>
        <strain evidence="3">B1-3475</strain>
    </source>
</reference>
<evidence type="ECO:0000313" key="4">
    <source>
        <dbReference type="Proteomes" id="UP000823617"/>
    </source>
</evidence>
<dbReference type="CDD" id="cd11294">
    <property type="entry name" value="E_set_Esterase_like_N"/>
    <property type="match status" value="1"/>
</dbReference>
<dbReference type="InterPro" id="IPR000801">
    <property type="entry name" value="Esterase-like"/>
</dbReference>
<comment type="caution">
    <text evidence="3">The sequence shown here is derived from an EMBL/GenBank/DDBJ whole genome shotgun (WGS) entry which is preliminary data.</text>
</comment>
<dbReference type="InterPro" id="IPR013783">
    <property type="entry name" value="Ig-like_fold"/>
</dbReference>
<dbReference type="InterPro" id="IPR029058">
    <property type="entry name" value="AB_hydrolase_fold"/>
</dbReference>
<proteinExistence type="predicted"/>
<name>A0A9D9N098_9BACT</name>
<protein>
    <submittedName>
        <fullName evidence="3">Esterase</fullName>
    </submittedName>
</protein>
<dbReference type="GO" id="GO:0016747">
    <property type="term" value="F:acyltransferase activity, transferring groups other than amino-acyl groups"/>
    <property type="evidence" value="ECO:0007669"/>
    <property type="project" value="TreeGrafter"/>
</dbReference>
<accession>A0A9D9N098</accession>
<dbReference type="GO" id="GO:0005975">
    <property type="term" value="P:carbohydrate metabolic process"/>
    <property type="evidence" value="ECO:0007669"/>
    <property type="project" value="InterPro"/>
</dbReference>
<dbReference type="PANTHER" id="PTHR48098">
    <property type="entry name" value="ENTEROCHELIN ESTERASE-RELATED"/>
    <property type="match status" value="1"/>
</dbReference>